<dbReference type="KEGG" id="tje:TJEJU_1426"/>
<evidence type="ECO:0000313" key="1">
    <source>
        <dbReference type="EMBL" id="SNR15157.1"/>
    </source>
</evidence>
<dbReference type="EMBL" id="LT899436">
    <property type="protein sequence ID" value="SNR15157.1"/>
    <property type="molecule type" value="Genomic_DNA"/>
</dbReference>
<dbReference type="Proteomes" id="UP000215214">
    <property type="component" value="Chromosome TJEJU"/>
</dbReference>
<proteinExistence type="predicted"/>
<evidence type="ECO:0000313" key="2">
    <source>
        <dbReference type="Proteomes" id="UP000215214"/>
    </source>
</evidence>
<reference evidence="1 2" key="1">
    <citation type="submission" date="2017-07" db="EMBL/GenBank/DDBJ databases">
        <authorList>
            <person name="Sun Z.S."/>
            <person name="Albrecht U."/>
            <person name="Echele G."/>
            <person name="Lee C.C."/>
        </authorList>
    </citation>
    <scope>NUCLEOTIDE SEQUENCE [LARGE SCALE GENOMIC DNA]</scope>
    <source>
        <strain evidence="2">type strain: KCTC 22618</strain>
    </source>
</reference>
<organism evidence="1 2">
    <name type="scientific">Tenacibaculum jejuense</name>
    <dbReference type="NCBI Taxonomy" id="584609"/>
    <lineage>
        <taxon>Bacteria</taxon>
        <taxon>Pseudomonadati</taxon>
        <taxon>Bacteroidota</taxon>
        <taxon>Flavobacteriia</taxon>
        <taxon>Flavobacteriales</taxon>
        <taxon>Flavobacteriaceae</taxon>
        <taxon>Tenacibaculum</taxon>
    </lineage>
</organism>
<dbReference type="PROSITE" id="PS51257">
    <property type="entry name" value="PROKAR_LIPOPROTEIN"/>
    <property type="match status" value="1"/>
</dbReference>
<keyword evidence="2" id="KW-1185">Reference proteome</keyword>
<protein>
    <submittedName>
        <fullName evidence="1">Probable lipoprotein</fullName>
    </submittedName>
</protein>
<sequence length="258" mass="29497">MKTSITKNILAFATLSIFISCSSEELVTNNDILQEQNTSNHLNETNTIQAKTPNDKSLKLFCKIGRSVNISKKPSGSLKKRLSPFYTENSKRTSQTFKLGANDFIFRKDGKTKHSRCEAFLGAQAPSRGKYKVLEAQMKVNTALKEELTLAQYFSVNKSKPQIALRIDKRGRLKINRTVLTNENMAGKSFFIRIEADGHKVRVKYAKSLSALKKKRSWDYNQNVRYKNTRNQFRWGAYYNSKTGKNVSNTVTNLFTKR</sequence>
<dbReference type="AlphaFoldDB" id="A0A238U7L5"/>
<gene>
    <name evidence="1" type="ORF">TJEJU_1426</name>
</gene>
<accession>A0A238U7L5</accession>
<name>A0A238U7L5_9FLAO</name>
<keyword evidence="1" id="KW-0449">Lipoprotein</keyword>
<dbReference type="RefSeq" id="WP_095070693.1">
    <property type="nucleotide sequence ID" value="NZ_LT899436.1"/>
</dbReference>